<keyword evidence="2" id="KW-1185">Reference proteome</keyword>
<gene>
    <name evidence="1" type="ORF">E5329_25840</name>
</gene>
<dbReference type="EMBL" id="SRYA01000101">
    <property type="protein sequence ID" value="TGY88079.1"/>
    <property type="molecule type" value="Genomic_DNA"/>
</dbReference>
<proteinExistence type="predicted"/>
<sequence>MEWLKKLGAAIDYIEDNLDKEISYDEAARIACCSPYYFQRIFSYVSGVSLAEYIRRRKMTQAAFELQRTDEKVIDIALKYGYSSPTSFNRAFQNVHGITPTAAKAMGCILQAYPSIQFRIEITRGSAMVYHIAEKQPLHIVGIRIPLTCDMEENLRIVPDFWKTTLQGNQFSEICKLSNQEPNGILGISVYESPKEIYYYIGVATNASAPADMYEYEIPAATWVIFENDGCFKEDVQSVFRRFYMKWLPFSGYKYAELPDIEVYPICDSQPAHGHSKVWIAIKEEDR</sequence>
<evidence type="ECO:0000313" key="1">
    <source>
        <dbReference type="EMBL" id="TGY88079.1"/>
    </source>
</evidence>
<protein>
    <submittedName>
        <fullName evidence="1">AraC family transcriptional regulator</fullName>
    </submittedName>
</protein>
<name>A0AC61RP40_9FIRM</name>
<dbReference type="Proteomes" id="UP000304953">
    <property type="component" value="Unassembled WGS sequence"/>
</dbReference>
<accession>A0AC61RP40</accession>
<comment type="caution">
    <text evidence="1">The sequence shown here is derived from an EMBL/GenBank/DDBJ whole genome shotgun (WGS) entry which is preliminary data.</text>
</comment>
<organism evidence="1 2">
    <name type="scientific">Petralouisia muris</name>
    <dbReference type="NCBI Taxonomy" id="3032872"/>
    <lineage>
        <taxon>Bacteria</taxon>
        <taxon>Bacillati</taxon>
        <taxon>Bacillota</taxon>
        <taxon>Clostridia</taxon>
        <taxon>Lachnospirales</taxon>
        <taxon>Lachnospiraceae</taxon>
        <taxon>Petralouisia</taxon>
    </lineage>
</organism>
<evidence type="ECO:0000313" key="2">
    <source>
        <dbReference type="Proteomes" id="UP000304953"/>
    </source>
</evidence>
<reference evidence="1" key="1">
    <citation type="submission" date="2019-04" db="EMBL/GenBank/DDBJ databases">
        <title>Microbes associate with the intestines of laboratory mice.</title>
        <authorList>
            <person name="Navarre W."/>
            <person name="Wong E."/>
            <person name="Huang K."/>
            <person name="Tropini C."/>
            <person name="Ng K."/>
            <person name="Yu B."/>
        </authorList>
    </citation>
    <scope>NUCLEOTIDE SEQUENCE</scope>
    <source>
        <strain evidence="1">NM01_1-7b</strain>
    </source>
</reference>